<sequence>MKGLNNAHIKSHLQMYQTKKIAVSLSEGDEDVDREYMALYKEVAMIATAKSIVTYKSPEALEGPTHMMVYTCSALGARFIFHSMKH</sequence>
<comment type="caution">
    <text evidence="1">The sequence shown here is derived from an EMBL/GenBank/DDBJ whole genome shotgun (WGS) entry which is preliminary data.</text>
</comment>
<proteinExistence type="predicted"/>
<evidence type="ECO:0008006" key="3">
    <source>
        <dbReference type="Google" id="ProtNLM"/>
    </source>
</evidence>
<reference evidence="1 2" key="1">
    <citation type="submission" date="2013-09" db="EMBL/GenBank/DDBJ databases">
        <title>Corchorus capsularis genome sequencing.</title>
        <authorList>
            <person name="Alam M."/>
            <person name="Haque M.S."/>
            <person name="Islam M.S."/>
            <person name="Emdad E.M."/>
            <person name="Islam M.M."/>
            <person name="Ahmed B."/>
            <person name="Halim A."/>
            <person name="Hossen Q.M.M."/>
            <person name="Hossain M.Z."/>
            <person name="Ahmed R."/>
            <person name="Khan M.M."/>
            <person name="Islam R."/>
            <person name="Rashid M.M."/>
            <person name="Khan S.A."/>
            <person name="Rahman M.S."/>
            <person name="Alam M."/>
        </authorList>
    </citation>
    <scope>NUCLEOTIDE SEQUENCE [LARGE SCALE GENOMIC DNA]</scope>
    <source>
        <strain evidence="2">cv. CVL-1</strain>
        <tissue evidence="1">Whole seedling</tissue>
    </source>
</reference>
<evidence type="ECO:0000313" key="1">
    <source>
        <dbReference type="EMBL" id="OMO53910.1"/>
    </source>
</evidence>
<name>A0A1R3G7B3_COCAP</name>
<dbReference type="AlphaFoldDB" id="A0A1R3G7B3"/>
<dbReference type="Proteomes" id="UP000188268">
    <property type="component" value="Unassembled WGS sequence"/>
</dbReference>
<organism evidence="1 2">
    <name type="scientific">Corchorus capsularis</name>
    <name type="common">Jute</name>
    <dbReference type="NCBI Taxonomy" id="210143"/>
    <lineage>
        <taxon>Eukaryota</taxon>
        <taxon>Viridiplantae</taxon>
        <taxon>Streptophyta</taxon>
        <taxon>Embryophyta</taxon>
        <taxon>Tracheophyta</taxon>
        <taxon>Spermatophyta</taxon>
        <taxon>Magnoliopsida</taxon>
        <taxon>eudicotyledons</taxon>
        <taxon>Gunneridae</taxon>
        <taxon>Pentapetalae</taxon>
        <taxon>rosids</taxon>
        <taxon>malvids</taxon>
        <taxon>Malvales</taxon>
        <taxon>Malvaceae</taxon>
        <taxon>Grewioideae</taxon>
        <taxon>Apeibeae</taxon>
        <taxon>Corchorus</taxon>
    </lineage>
</organism>
<dbReference type="Gramene" id="OMO53910">
    <property type="protein sequence ID" value="OMO53910"/>
    <property type="gene ID" value="CCACVL1_28248"/>
</dbReference>
<protein>
    <recommendedName>
        <fullName evidence="3">HTH myb-type domain-containing protein</fullName>
    </recommendedName>
</protein>
<gene>
    <name evidence="1" type="ORF">CCACVL1_28248</name>
</gene>
<evidence type="ECO:0000313" key="2">
    <source>
        <dbReference type="Proteomes" id="UP000188268"/>
    </source>
</evidence>
<keyword evidence="2" id="KW-1185">Reference proteome</keyword>
<dbReference type="EMBL" id="AWWV01015086">
    <property type="protein sequence ID" value="OMO53910.1"/>
    <property type="molecule type" value="Genomic_DNA"/>
</dbReference>
<accession>A0A1R3G7B3</accession>